<dbReference type="SMART" id="SM00448">
    <property type="entry name" value="REC"/>
    <property type="match status" value="1"/>
</dbReference>
<feature type="modified residue" description="4-aspartylphosphate" evidence="1">
    <location>
        <position position="69"/>
    </location>
</feature>
<dbReference type="RefSeq" id="WP_190446978.1">
    <property type="nucleotide sequence ID" value="NZ_JAMPLM010000014.1"/>
</dbReference>
<keyword evidence="1" id="KW-0597">Phosphoprotein</keyword>
<organism evidence="3 4">
    <name type="scientific">Stenomitos frigidus AS-A4</name>
    <dbReference type="NCBI Taxonomy" id="2933935"/>
    <lineage>
        <taxon>Bacteria</taxon>
        <taxon>Bacillati</taxon>
        <taxon>Cyanobacteriota</taxon>
        <taxon>Cyanophyceae</taxon>
        <taxon>Leptolyngbyales</taxon>
        <taxon>Leptolyngbyaceae</taxon>
        <taxon>Stenomitos</taxon>
    </lineage>
</organism>
<dbReference type="Pfam" id="PF00072">
    <property type="entry name" value="Response_reg"/>
    <property type="match status" value="1"/>
</dbReference>
<evidence type="ECO:0000256" key="1">
    <source>
        <dbReference type="PROSITE-ProRule" id="PRU00169"/>
    </source>
</evidence>
<feature type="domain" description="Response regulatory" evidence="2">
    <location>
        <begin position="8"/>
        <end position="136"/>
    </location>
</feature>
<name>A0ABV0KL90_9CYAN</name>
<proteinExistence type="predicted"/>
<dbReference type="PROSITE" id="PS50110">
    <property type="entry name" value="RESPONSE_REGULATORY"/>
    <property type="match status" value="1"/>
</dbReference>
<evidence type="ECO:0000313" key="3">
    <source>
        <dbReference type="EMBL" id="MEP1059979.1"/>
    </source>
</evidence>
<dbReference type="Proteomes" id="UP001476950">
    <property type="component" value="Unassembled WGS sequence"/>
</dbReference>
<dbReference type="Gene3D" id="3.40.50.2300">
    <property type="match status" value="1"/>
</dbReference>
<dbReference type="PANTHER" id="PTHR44520">
    <property type="entry name" value="RESPONSE REGULATOR RCP1-RELATED"/>
    <property type="match status" value="1"/>
</dbReference>
<evidence type="ECO:0000259" key="2">
    <source>
        <dbReference type="PROSITE" id="PS50110"/>
    </source>
</evidence>
<protein>
    <submittedName>
        <fullName evidence="3">Response regulator</fullName>
    </submittedName>
</protein>
<dbReference type="PANTHER" id="PTHR44520:SF1">
    <property type="entry name" value="TWO-COMPONENT SYSTEM REGULATORY PROTEIN"/>
    <property type="match status" value="1"/>
</dbReference>
<comment type="caution">
    <text evidence="3">The sequence shown here is derived from an EMBL/GenBank/DDBJ whole genome shotgun (WGS) entry which is preliminary data.</text>
</comment>
<reference evidence="3 4" key="1">
    <citation type="submission" date="2022-04" db="EMBL/GenBank/DDBJ databases">
        <title>Positive selection, recombination, and allopatry shape intraspecific diversity of widespread and dominant cyanobacteria.</title>
        <authorList>
            <person name="Wei J."/>
            <person name="Shu W."/>
            <person name="Hu C."/>
        </authorList>
    </citation>
    <scope>NUCLEOTIDE SEQUENCE [LARGE SCALE GENOMIC DNA]</scope>
    <source>
        <strain evidence="3 4">AS-A4</strain>
    </source>
</reference>
<sequence>MNSLHSSTILLVEDDPADVFRIQRAFRKADITNPMQVVDDGEKAIYYLSGQAAYHNRDCYPLPVLVLLDLKLPRRSGFDVLNWLRNESDTKLLPVVVLTSSEQQSDIDQAYAAGANSYLAKPPSPTELLEMARAIGLYWLLFNRLPKARLS</sequence>
<accession>A0ABV0KL90</accession>
<gene>
    <name evidence="3" type="ORF">NDI38_16190</name>
</gene>
<dbReference type="SUPFAM" id="SSF52172">
    <property type="entry name" value="CheY-like"/>
    <property type="match status" value="1"/>
</dbReference>
<dbReference type="EMBL" id="JAMPLM010000014">
    <property type="protein sequence ID" value="MEP1059979.1"/>
    <property type="molecule type" value="Genomic_DNA"/>
</dbReference>
<dbReference type="InterPro" id="IPR052893">
    <property type="entry name" value="TCS_response_regulator"/>
</dbReference>
<dbReference type="InterPro" id="IPR001789">
    <property type="entry name" value="Sig_transdc_resp-reg_receiver"/>
</dbReference>
<dbReference type="InterPro" id="IPR011006">
    <property type="entry name" value="CheY-like_superfamily"/>
</dbReference>
<dbReference type="CDD" id="cd17557">
    <property type="entry name" value="REC_Rcp-like"/>
    <property type="match status" value="1"/>
</dbReference>
<evidence type="ECO:0000313" key="4">
    <source>
        <dbReference type="Proteomes" id="UP001476950"/>
    </source>
</evidence>
<keyword evidence="4" id="KW-1185">Reference proteome</keyword>